<protein>
    <submittedName>
        <fullName evidence="3">M23 family metallopeptidase</fullName>
    </submittedName>
</protein>
<dbReference type="SUPFAM" id="SSF51261">
    <property type="entry name" value="Duplicated hybrid motif"/>
    <property type="match status" value="1"/>
</dbReference>
<comment type="caution">
    <text evidence="3">The sequence shown here is derived from an EMBL/GenBank/DDBJ whole genome shotgun (WGS) entry which is preliminary data.</text>
</comment>
<sequence>MIKKYGKNTVLYLSVFLLISYVFIPAEWIIIYRNLSANNYASDIIIPVSDLVKENIENTWGAPRQGDRTHQGIDLFASRGTTVVSAIDGVILISGRNTLGGNIVRILGDDRRIYYYAHLQSYLDFERGQPVSQGQTIGFVGNTGNAVSTPPHLHFEIMVISRLFPLRTKNINPYPELLEAFSQLP</sequence>
<dbReference type="GO" id="GO:0004222">
    <property type="term" value="F:metalloendopeptidase activity"/>
    <property type="evidence" value="ECO:0007669"/>
    <property type="project" value="TreeGrafter"/>
</dbReference>
<keyword evidence="1" id="KW-0812">Transmembrane</keyword>
<keyword evidence="1" id="KW-0472">Membrane</keyword>
<evidence type="ECO:0000256" key="1">
    <source>
        <dbReference type="SAM" id="Phobius"/>
    </source>
</evidence>
<dbReference type="InterPro" id="IPR011055">
    <property type="entry name" value="Dup_hybrid_motif"/>
</dbReference>
<keyword evidence="1" id="KW-1133">Transmembrane helix</keyword>
<dbReference type="CDD" id="cd12797">
    <property type="entry name" value="M23_peptidase"/>
    <property type="match status" value="1"/>
</dbReference>
<accession>A0A8J7SA83</accession>
<dbReference type="Pfam" id="PF01551">
    <property type="entry name" value="Peptidase_M23"/>
    <property type="match status" value="1"/>
</dbReference>
<dbReference type="PANTHER" id="PTHR21666:SF268">
    <property type="entry name" value="PEPTIDASE M23 DOMAIN-CONTAINING PROTEIN"/>
    <property type="match status" value="1"/>
</dbReference>
<dbReference type="InterPro" id="IPR016047">
    <property type="entry name" value="M23ase_b-sheet_dom"/>
</dbReference>
<dbReference type="Gene3D" id="2.70.70.10">
    <property type="entry name" value="Glucose Permease (Domain IIA)"/>
    <property type="match status" value="1"/>
</dbReference>
<keyword evidence="4" id="KW-1185">Reference proteome</keyword>
<feature type="domain" description="M23ase beta-sheet core" evidence="2">
    <location>
        <begin position="69"/>
        <end position="159"/>
    </location>
</feature>
<dbReference type="AlphaFoldDB" id="A0A8J7SA83"/>
<dbReference type="Proteomes" id="UP000673975">
    <property type="component" value="Unassembled WGS sequence"/>
</dbReference>
<evidence type="ECO:0000313" key="4">
    <source>
        <dbReference type="Proteomes" id="UP000673975"/>
    </source>
</evidence>
<proteinExistence type="predicted"/>
<evidence type="ECO:0000313" key="3">
    <source>
        <dbReference type="EMBL" id="MBP3192896.1"/>
    </source>
</evidence>
<organism evidence="3 4">
    <name type="scientific">Natronogracilivirga saccharolytica</name>
    <dbReference type="NCBI Taxonomy" id="2812953"/>
    <lineage>
        <taxon>Bacteria</taxon>
        <taxon>Pseudomonadati</taxon>
        <taxon>Balneolota</taxon>
        <taxon>Balneolia</taxon>
        <taxon>Balneolales</taxon>
        <taxon>Cyclonatronaceae</taxon>
        <taxon>Natronogracilivirga</taxon>
    </lineage>
</organism>
<dbReference type="EMBL" id="JAFIDN010000007">
    <property type="protein sequence ID" value="MBP3192896.1"/>
    <property type="molecule type" value="Genomic_DNA"/>
</dbReference>
<dbReference type="PANTHER" id="PTHR21666">
    <property type="entry name" value="PEPTIDASE-RELATED"/>
    <property type="match status" value="1"/>
</dbReference>
<name>A0A8J7SA83_9BACT</name>
<gene>
    <name evidence="3" type="ORF">NATSA_09500</name>
</gene>
<dbReference type="RefSeq" id="WP_210512038.1">
    <property type="nucleotide sequence ID" value="NZ_JAFIDN010000007.1"/>
</dbReference>
<evidence type="ECO:0000259" key="2">
    <source>
        <dbReference type="Pfam" id="PF01551"/>
    </source>
</evidence>
<dbReference type="InterPro" id="IPR050570">
    <property type="entry name" value="Cell_wall_metabolism_enzyme"/>
</dbReference>
<reference evidence="3" key="1">
    <citation type="submission" date="2021-02" db="EMBL/GenBank/DDBJ databases">
        <title>Natronogracilivirga saccharolytica gen. nov. sp. nov. a new anaerobic, haloalkiliphilic carbohydrate-fermenting bacterium from soda lake and proposing of Cyclonatronumiaceae fam. nov. in the phylum Balneolaeota.</title>
        <authorList>
            <person name="Zhilina T.N."/>
            <person name="Sorokin D.Y."/>
            <person name="Zavarzina D.G."/>
            <person name="Toshchakov S.V."/>
            <person name="Kublanov I.V."/>
        </authorList>
    </citation>
    <scope>NUCLEOTIDE SEQUENCE</scope>
    <source>
        <strain evidence="3">Z-1702</strain>
    </source>
</reference>
<feature type="transmembrane region" description="Helical" evidence="1">
    <location>
        <begin position="12"/>
        <end position="32"/>
    </location>
</feature>